<accession>A0A0M9FSN3</accession>
<comment type="caution">
    <text evidence="2">The sequence shown here is derived from an EMBL/GenBank/DDBJ whole genome shotgun (WGS) entry which is preliminary data.</text>
</comment>
<dbReference type="Proteomes" id="UP000037923">
    <property type="component" value="Unassembled WGS sequence"/>
</dbReference>
<feature type="region of interest" description="Disordered" evidence="1">
    <location>
        <begin position="137"/>
        <end position="196"/>
    </location>
</feature>
<protein>
    <submittedName>
        <fullName evidence="2">Uncharacterized protein</fullName>
    </submittedName>
</protein>
<feature type="compositionally biased region" description="Low complexity" evidence="1">
    <location>
        <begin position="154"/>
        <end position="169"/>
    </location>
</feature>
<feature type="compositionally biased region" description="Polar residues" evidence="1">
    <location>
        <begin position="724"/>
        <end position="733"/>
    </location>
</feature>
<feature type="region of interest" description="Disordered" evidence="1">
    <location>
        <begin position="702"/>
        <end position="1000"/>
    </location>
</feature>
<feature type="region of interest" description="Disordered" evidence="1">
    <location>
        <begin position="473"/>
        <end position="527"/>
    </location>
</feature>
<organism evidence="2 3">
    <name type="scientific">Leptomonas pyrrhocoris</name>
    <name type="common">Firebug parasite</name>
    <dbReference type="NCBI Taxonomy" id="157538"/>
    <lineage>
        <taxon>Eukaryota</taxon>
        <taxon>Discoba</taxon>
        <taxon>Euglenozoa</taxon>
        <taxon>Kinetoplastea</taxon>
        <taxon>Metakinetoplastina</taxon>
        <taxon>Trypanosomatida</taxon>
        <taxon>Trypanosomatidae</taxon>
        <taxon>Leishmaniinae</taxon>
        <taxon>Leptomonas</taxon>
    </lineage>
</organism>
<reference evidence="2 3" key="1">
    <citation type="submission" date="2015-07" db="EMBL/GenBank/DDBJ databases">
        <title>High-quality genome of monoxenous trypanosomatid Leptomonas pyrrhocoris.</title>
        <authorList>
            <person name="Flegontov P."/>
            <person name="Butenko A."/>
            <person name="Firsov S."/>
            <person name="Vlcek C."/>
            <person name="Logacheva M.D."/>
            <person name="Field M."/>
            <person name="Filatov D."/>
            <person name="Flegontova O."/>
            <person name="Gerasimov E."/>
            <person name="Jackson A.P."/>
            <person name="Kelly S."/>
            <person name="Opperdoes F."/>
            <person name="O'Reilly A."/>
            <person name="Votypka J."/>
            <person name="Yurchenko V."/>
            <person name="Lukes J."/>
        </authorList>
    </citation>
    <scope>NUCLEOTIDE SEQUENCE [LARGE SCALE GENOMIC DNA]</scope>
    <source>
        <strain evidence="2">H10</strain>
    </source>
</reference>
<sequence>MAALLRKLHGSTAPTRSPMPTATSASPTSVHTFLIEVIAFGEVYAVPVTKATPATVVLRYVMEAAVSPEDAAQLGNVEATLYYKEKPLPLDTVIGTLPKRAVLHLHSSLSATSSVVRDRSTSAVSMLPLDRQRYSRTTVTMQPVLKEGSRAREGSGSTTGGLSSEGRSSPSAERHGSSTEPIAVDPSVHDAGMGGMMLASPGSAPMMVLPPMMVPMVSPTVHAGYAGAASPVAMMPYYYCMPMGPAGSGLRVLGAQGRTVSATSLSASRRRDSAVEFANSYHFPPHENPLSATVSAAANHTGADTPSPRPSPAGTPAARRVSALGSENYLVVYLRLPRNRAAACLSAAALSADGNIEVEEVAPDEVPLDELLNATFSTVATNKSQLPRAYAYRRLRVRKDFPVGTLRELCAVSSHHRLHLAHKEVADEGWSFAELEVPTNAVFYFKAPLGKDNSSTQQACTLTRERLKEHLNAGTAAAAKSDEKPLNAPAGRPLHVDAVRPSLDRSPPTPAIPSDEPHYQPQKYRRHHGSGISAISSITSSQSIHERIEAFNEGAVHNTGYAAGADEEPMQAFEAAQRQLSPRRYVVEGKEAIITSAVAAEQARCSIERVARLAEAAAEEAAAAAVPTTPQRAGHRRSSSSSSSRTRHAAGHPVVWPVEKEEDVDVDVVTETPSDAPAAVLHTARGATEVAESRHPLSASIVVLPSVKKPKKGKAPAGEKDASRTSSVASLQQRGPHPTRLSRVKKTHREGERDAARKPAAAFSPTSEASKEPTSDLPCTPFVPKDVDGTAAPAATVPASDKPANEKSESKKLKRSGTPASLSPELRSRSASAASSRHSSRSTSVAASLKASFQRLTKRTPKDGAAKPNATASPTSKPMDVQPAPTTTADEESLSEMQAKSERQSRKKAKRAAAAAATAANITPEDTVTAAASEGDMKEQLATKADHPKSTPVEATHTAAVVHTKKKVRRSNGTASGSAAASTTPSPSYSERRRQSADAVPRQPVAFLGADPAQQHRQQPQIIAASTTELGATPTASTLEEVSATLGPAALSTTRIPSPRSSPAPVSILVSPSLEQRRRSASSATPASRAVSPDCSVESTGSLHHLRITIKDPVDSTRFHYCVPVEPECPVAALREWISAMQPPSTVTGVTPPSLRNVDRYGVFAGDTYLHDEGTVTFGDVTRGRNDVIFSIRRRF</sequence>
<feature type="compositionally biased region" description="Basic and acidic residues" evidence="1">
    <location>
        <begin position="935"/>
        <end position="949"/>
    </location>
</feature>
<dbReference type="VEuPathDB" id="TriTrypDB:LpyrH10_25_0360"/>
<keyword evidence="3" id="KW-1185">Reference proteome</keyword>
<name>A0A0M9FSN3_LEPPY</name>
<feature type="compositionally biased region" description="Low complexity" evidence="1">
    <location>
        <begin position="973"/>
        <end position="988"/>
    </location>
</feature>
<feature type="region of interest" description="Disordered" evidence="1">
    <location>
        <begin position="297"/>
        <end position="318"/>
    </location>
</feature>
<dbReference type="RefSeq" id="XP_015653662.1">
    <property type="nucleotide sequence ID" value="XM_015807580.1"/>
</dbReference>
<dbReference type="AlphaFoldDB" id="A0A0M9FSN3"/>
<feature type="region of interest" description="Disordered" evidence="1">
    <location>
        <begin position="1074"/>
        <end position="1098"/>
    </location>
</feature>
<feature type="region of interest" description="Disordered" evidence="1">
    <location>
        <begin position="7"/>
        <end position="26"/>
    </location>
</feature>
<feature type="region of interest" description="Disordered" evidence="1">
    <location>
        <begin position="622"/>
        <end position="651"/>
    </location>
</feature>
<evidence type="ECO:0000313" key="3">
    <source>
        <dbReference type="Proteomes" id="UP000037923"/>
    </source>
</evidence>
<dbReference type="OMA" id="RFHYGVP"/>
<proteinExistence type="predicted"/>
<dbReference type="OrthoDB" id="267094at2759"/>
<evidence type="ECO:0000313" key="2">
    <source>
        <dbReference type="EMBL" id="KPA75223.1"/>
    </source>
</evidence>
<feature type="compositionally biased region" description="Low complexity" evidence="1">
    <location>
        <begin position="820"/>
        <end position="849"/>
    </location>
</feature>
<gene>
    <name evidence="2" type="ORF">ABB37_08538</name>
</gene>
<dbReference type="EMBL" id="LGTL01000025">
    <property type="protein sequence ID" value="KPA75223.1"/>
    <property type="molecule type" value="Genomic_DNA"/>
</dbReference>
<dbReference type="GeneID" id="26908822"/>
<feature type="compositionally biased region" description="Low complexity" evidence="1">
    <location>
        <begin position="1081"/>
        <end position="1090"/>
    </location>
</feature>
<evidence type="ECO:0000256" key="1">
    <source>
        <dbReference type="SAM" id="MobiDB-lite"/>
    </source>
</evidence>
<feature type="compositionally biased region" description="Polar residues" evidence="1">
    <location>
        <begin position="12"/>
        <end position="26"/>
    </location>
</feature>